<reference evidence="3" key="1">
    <citation type="journal article" date="2020" name="mSystems">
        <title>Genome- and Community-Level Interaction Insights into Carbon Utilization and Element Cycling Functions of Hydrothermarchaeota in Hydrothermal Sediment.</title>
        <authorList>
            <person name="Zhou Z."/>
            <person name="Liu Y."/>
            <person name="Xu W."/>
            <person name="Pan J."/>
            <person name="Luo Z.H."/>
            <person name="Li M."/>
        </authorList>
    </citation>
    <scope>NUCLEOTIDE SEQUENCE [LARGE SCALE GENOMIC DNA]</scope>
    <source>
        <strain evidence="3">SpSt-26</strain>
    </source>
</reference>
<evidence type="ECO:0000259" key="2">
    <source>
        <dbReference type="Pfam" id="PF09335"/>
    </source>
</evidence>
<proteinExistence type="predicted"/>
<accession>A0A7J2TKC2</accession>
<dbReference type="InterPro" id="IPR032816">
    <property type="entry name" value="VTT_dom"/>
</dbReference>
<feature type="transmembrane region" description="Helical" evidence="1">
    <location>
        <begin position="16"/>
        <end position="39"/>
    </location>
</feature>
<comment type="caution">
    <text evidence="3">The sequence shown here is derived from an EMBL/GenBank/DDBJ whole genome shotgun (WGS) entry which is preliminary data.</text>
</comment>
<dbReference type="GO" id="GO:0005886">
    <property type="term" value="C:plasma membrane"/>
    <property type="evidence" value="ECO:0007669"/>
    <property type="project" value="TreeGrafter"/>
</dbReference>
<feature type="domain" description="VTT" evidence="2">
    <location>
        <begin position="49"/>
        <end position="149"/>
    </location>
</feature>
<dbReference type="PANTHER" id="PTHR42709">
    <property type="entry name" value="ALKALINE PHOSPHATASE LIKE PROTEIN"/>
    <property type="match status" value="1"/>
</dbReference>
<keyword evidence="1" id="KW-0812">Transmembrane</keyword>
<dbReference type="Pfam" id="PF09335">
    <property type="entry name" value="VTT_dom"/>
    <property type="match status" value="1"/>
</dbReference>
<evidence type="ECO:0000256" key="1">
    <source>
        <dbReference type="SAM" id="Phobius"/>
    </source>
</evidence>
<keyword evidence="1" id="KW-0472">Membrane</keyword>
<dbReference type="AlphaFoldDB" id="A0A7J2TKC2"/>
<evidence type="ECO:0000313" key="3">
    <source>
        <dbReference type="EMBL" id="HEH35646.1"/>
    </source>
</evidence>
<dbReference type="EMBL" id="DSLA01000092">
    <property type="protein sequence ID" value="HEH35646.1"/>
    <property type="molecule type" value="Genomic_DNA"/>
</dbReference>
<keyword evidence="1" id="KW-1133">Transmembrane helix</keyword>
<feature type="transmembrane region" description="Helical" evidence="1">
    <location>
        <begin position="97"/>
        <end position="117"/>
    </location>
</feature>
<organism evidence="3">
    <name type="scientific">Archaeoglobus fulgidus</name>
    <dbReference type="NCBI Taxonomy" id="2234"/>
    <lineage>
        <taxon>Archaea</taxon>
        <taxon>Methanobacteriati</taxon>
        <taxon>Methanobacteriota</taxon>
        <taxon>Archaeoglobi</taxon>
        <taxon>Archaeoglobales</taxon>
        <taxon>Archaeoglobaceae</taxon>
        <taxon>Archaeoglobus</taxon>
    </lineage>
</organism>
<sequence>MLEELFTKLFEFRHPGIFLISFISNSIPFVGIPYLNFLVIISPFLKLEEMVIIALISAIGASLGKIVIYFIGTGLRATLSEKTKENLYFFEKIFKKWGFFAIFLFAASPLPDDVLYIPLGIARYKLSHFFLAVFLGKTVVTFLAISMGKVASDAIDMLLGNNLLSFAVFFALTTLFTIAVIKIDWRELFERYSMGRVK</sequence>
<feature type="transmembrane region" description="Helical" evidence="1">
    <location>
        <begin position="163"/>
        <end position="181"/>
    </location>
</feature>
<gene>
    <name evidence="3" type="ORF">ENP88_05790</name>
</gene>
<name>A0A7J2TKC2_ARCFL</name>
<dbReference type="InterPro" id="IPR051311">
    <property type="entry name" value="DedA_domain"/>
</dbReference>
<dbReference type="PANTHER" id="PTHR42709:SF10">
    <property type="entry name" value="SNARE ASSOCIATED GOLGI PROTEIN"/>
    <property type="match status" value="1"/>
</dbReference>
<feature type="transmembrane region" description="Helical" evidence="1">
    <location>
        <begin position="51"/>
        <end position="72"/>
    </location>
</feature>
<protein>
    <recommendedName>
        <fullName evidence="2">VTT domain-containing protein</fullName>
    </recommendedName>
</protein>
<feature type="transmembrane region" description="Helical" evidence="1">
    <location>
        <begin position="129"/>
        <end position="151"/>
    </location>
</feature>